<proteinExistence type="predicted"/>
<dbReference type="Proteomes" id="UP001583186">
    <property type="component" value="Unassembled WGS sequence"/>
</dbReference>
<dbReference type="PANTHER" id="PTHR42910:SF1">
    <property type="entry name" value="MAJOR FACILITATOR SUPERFAMILY (MFS) PROFILE DOMAIN-CONTAINING PROTEIN"/>
    <property type="match status" value="1"/>
</dbReference>
<feature type="transmembrane region" description="Helical" evidence="3">
    <location>
        <begin position="94"/>
        <end position="115"/>
    </location>
</feature>
<name>A0ABR3Z5E2_9PEZI</name>
<dbReference type="PANTHER" id="PTHR42910">
    <property type="entry name" value="TRANSPORTER SCO4007-RELATED"/>
    <property type="match status" value="1"/>
</dbReference>
<feature type="transmembrane region" description="Helical" evidence="3">
    <location>
        <begin position="135"/>
        <end position="156"/>
    </location>
</feature>
<keyword evidence="3" id="KW-1133">Transmembrane helix</keyword>
<evidence type="ECO:0000256" key="2">
    <source>
        <dbReference type="SAM" id="MobiDB-lite"/>
    </source>
</evidence>
<organism evidence="5 6">
    <name type="scientific">Sporothrix stenoceras</name>
    <dbReference type="NCBI Taxonomy" id="5173"/>
    <lineage>
        <taxon>Eukaryota</taxon>
        <taxon>Fungi</taxon>
        <taxon>Dikarya</taxon>
        <taxon>Ascomycota</taxon>
        <taxon>Pezizomycotina</taxon>
        <taxon>Sordariomycetes</taxon>
        <taxon>Sordariomycetidae</taxon>
        <taxon>Ophiostomatales</taxon>
        <taxon>Ophiostomataceae</taxon>
        <taxon>Sporothrix</taxon>
    </lineage>
</organism>
<feature type="transmembrane region" description="Helical" evidence="3">
    <location>
        <begin position="300"/>
        <end position="319"/>
    </location>
</feature>
<evidence type="ECO:0000256" key="3">
    <source>
        <dbReference type="SAM" id="Phobius"/>
    </source>
</evidence>
<dbReference type="InterPro" id="IPR011701">
    <property type="entry name" value="MFS"/>
</dbReference>
<feature type="region of interest" description="Disordered" evidence="2">
    <location>
        <begin position="495"/>
        <end position="554"/>
    </location>
</feature>
<keyword evidence="6" id="KW-1185">Reference proteome</keyword>
<feature type="transmembrane region" description="Helical" evidence="3">
    <location>
        <begin position="163"/>
        <end position="184"/>
    </location>
</feature>
<dbReference type="Gene3D" id="1.20.1250.20">
    <property type="entry name" value="MFS general substrate transporter like domains"/>
    <property type="match status" value="1"/>
</dbReference>
<keyword evidence="3" id="KW-0472">Membrane</keyword>
<feature type="domain" description="Major facilitator superfamily (MFS) profile" evidence="4">
    <location>
        <begin position="98"/>
        <end position="481"/>
    </location>
</feature>
<dbReference type="SUPFAM" id="SSF103473">
    <property type="entry name" value="MFS general substrate transporter"/>
    <property type="match status" value="1"/>
</dbReference>
<evidence type="ECO:0000313" key="6">
    <source>
        <dbReference type="Proteomes" id="UP001583186"/>
    </source>
</evidence>
<evidence type="ECO:0000313" key="5">
    <source>
        <dbReference type="EMBL" id="KAL1895432.1"/>
    </source>
</evidence>
<dbReference type="PROSITE" id="PS50850">
    <property type="entry name" value="MFS"/>
    <property type="match status" value="1"/>
</dbReference>
<dbReference type="CDD" id="cd17324">
    <property type="entry name" value="MFS_NepI_like"/>
    <property type="match status" value="1"/>
</dbReference>
<feature type="transmembrane region" description="Helical" evidence="3">
    <location>
        <begin position="389"/>
        <end position="408"/>
    </location>
</feature>
<comment type="caution">
    <text evidence="5">The sequence shown here is derived from an EMBL/GenBank/DDBJ whole genome shotgun (WGS) entry which is preliminary data.</text>
</comment>
<protein>
    <recommendedName>
        <fullName evidence="4">Major facilitator superfamily (MFS) profile domain-containing protein</fullName>
    </recommendedName>
</protein>
<feature type="transmembrane region" description="Helical" evidence="3">
    <location>
        <begin position="221"/>
        <end position="239"/>
    </location>
</feature>
<gene>
    <name evidence="5" type="ORF">Sste5346_005238</name>
</gene>
<dbReference type="EMBL" id="JAWCUI010000027">
    <property type="protein sequence ID" value="KAL1895432.1"/>
    <property type="molecule type" value="Genomic_DNA"/>
</dbReference>
<dbReference type="InterPro" id="IPR036259">
    <property type="entry name" value="MFS_trans_sf"/>
</dbReference>
<comment type="subcellular location">
    <subcellularLocation>
        <location evidence="1">Membrane</location>
        <topology evidence="1">Multi-pass membrane protein</topology>
    </subcellularLocation>
</comment>
<feature type="transmembrane region" description="Helical" evidence="3">
    <location>
        <begin position="457"/>
        <end position="475"/>
    </location>
</feature>
<feature type="transmembrane region" description="Helical" evidence="3">
    <location>
        <begin position="251"/>
        <end position="271"/>
    </location>
</feature>
<evidence type="ECO:0000259" key="4">
    <source>
        <dbReference type="PROSITE" id="PS50850"/>
    </source>
</evidence>
<feature type="region of interest" description="Disordered" evidence="2">
    <location>
        <begin position="1"/>
        <end position="26"/>
    </location>
</feature>
<reference evidence="5 6" key="1">
    <citation type="journal article" date="2024" name="IMA Fungus">
        <title>IMA Genome - F19 : A genome assembly and annotation guide to empower mycologists, including annotated draft genome sequences of Ceratocystis pirilliformis, Diaporthe australafricana, Fusarium ophioides, Paecilomyces lecythidis, and Sporothrix stenoceras.</title>
        <authorList>
            <person name="Aylward J."/>
            <person name="Wilson A.M."/>
            <person name="Visagie C.M."/>
            <person name="Spraker J."/>
            <person name="Barnes I."/>
            <person name="Buitendag C."/>
            <person name="Ceriani C."/>
            <person name="Del Mar Angel L."/>
            <person name="du Plessis D."/>
            <person name="Fuchs T."/>
            <person name="Gasser K."/>
            <person name="Kramer D."/>
            <person name="Li W."/>
            <person name="Munsamy K."/>
            <person name="Piso A."/>
            <person name="Price J.L."/>
            <person name="Sonnekus B."/>
            <person name="Thomas C."/>
            <person name="van der Nest A."/>
            <person name="van Dijk A."/>
            <person name="van Heerden A."/>
            <person name="van Vuuren N."/>
            <person name="Yilmaz N."/>
            <person name="Duong T.A."/>
            <person name="van der Merwe N.A."/>
            <person name="Wingfield M.J."/>
            <person name="Wingfield B.D."/>
        </authorList>
    </citation>
    <scope>NUCLEOTIDE SEQUENCE [LARGE SCALE GENOMIC DNA]</scope>
    <source>
        <strain evidence="5 6">CMW 5346</strain>
    </source>
</reference>
<evidence type="ECO:0000256" key="1">
    <source>
        <dbReference type="ARBA" id="ARBA00004141"/>
    </source>
</evidence>
<dbReference type="Pfam" id="PF07690">
    <property type="entry name" value="MFS_1"/>
    <property type="match status" value="1"/>
</dbReference>
<sequence length="554" mass="61064">MTEHTNDEPSVVTIPAQIQPVPTENGPAEAVTILEKKVEAIDATQTIETTGSTSRDAQTVASPPSRSNTPLRWLKKLDYVPKNCRWDPESPPPFTWGLCFLFGLAGMFTVSNLYYNHPILNVLADDFNISFETASQVPTFMQAGYAVGLTFICPLADIFRRRPFVLTLIFVTGTVWLGLCLTNSFTVFRILSFFTAMTTVTPQVMLPLVAELAPPKRRAMMLSVTFAGLFTGLLFARILSGIATQFTSWRTIYFVALGIQYALVIILFCFLPDYPSTNPDGISYWRILWSLIQIATRQPLLIQTSFICFFISASYVGFWTTLTFQLASKPFYLSTIDIGLFALIGMPPFFINPHLVHYLLKHFHAIYASVVGLTLALVGIIIGTCIGTFTLAGPVIMGVLIDLGLILCQTACRTQIVPIEPKARNRVNTIFTVMGFFGMLMGTAVCNRLYAMGGWRYSGYAEIGFVIVALGLCFVRGPHETRWFGFRGGWRMKSSLNTDDDEEEDATGPVEAPAVALEDSSEGDEKRVCSMTTPSDLEKGVAGGSLSEGSKKEA</sequence>
<feature type="transmembrane region" description="Helical" evidence="3">
    <location>
        <begin position="363"/>
        <end position="383"/>
    </location>
</feature>
<feature type="transmembrane region" description="Helical" evidence="3">
    <location>
        <begin position="429"/>
        <end position="451"/>
    </location>
</feature>
<dbReference type="InterPro" id="IPR020846">
    <property type="entry name" value="MFS_dom"/>
</dbReference>
<feature type="transmembrane region" description="Helical" evidence="3">
    <location>
        <begin position="331"/>
        <end position="351"/>
    </location>
</feature>
<accession>A0ABR3Z5E2</accession>
<keyword evidence="3" id="KW-0812">Transmembrane</keyword>
<feature type="region of interest" description="Disordered" evidence="2">
    <location>
        <begin position="47"/>
        <end position="67"/>
    </location>
</feature>